<feature type="non-terminal residue" evidence="7">
    <location>
        <position position="939"/>
    </location>
</feature>
<keyword evidence="4" id="KW-0949">S-adenosyl-L-methionine</keyword>
<evidence type="ECO:0000256" key="2">
    <source>
        <dbReference type="ARBA" id="ARBA00022603"/>
    </source>
</evidence>
<evidence type="ECO:0000256" key="1">
    <source>
        <dbReference type="ARBA" id="ARBA00011900"/>
    </source>
</evidence>
<dbReference type="PROSITE" id="PS00092">
    <property type="entry name" value="N6_MTASE"/>
    <property type="match status" value="1"/>
</dbReference>
<dbReference type="GO" id="GO:0006304">
    <property type="term" value="P:DNA modification"/>
    <property type="evidence" value="ECO:0007669"/>
    <property type="project" value="InterPro"/>
</dbReference>
<dbReference type="InterPro" id="IPR029063">
    <property type="entry name" value="SAM-dependent_MTases_sf"/>
</dbReference>
<dbReference type="RefSeq" id="WP_169999792.1">
    <property type="nucleotide sequence ID" value="NZ_JALY01000277.1"/>
</dbReference>
<dbReference type="PANTHER" id="PTHR33841">
    <property type="entry name" value="DNA METHYLTRANSFERASE YEEA-RELATED"/>
    <property type="match status" value="1"/>
</dbReference>
<evidence type="ECO:0000256" key="5">
    <source>
        <dbReference type="ARBA" id="ARBA00047942"/>
    </source>
</evidence>
<evidence type="ECO:0000313" key="8">
    <source>
        <dbReference type="Proteomes" id="UP000236950"/>
    </source>
</evidence>
<dbReference type="GO" id="GO:0032259">
    <property type="term" value="P:methylation"/>
    <property type="evidence" value="ECO:0007669"/>
    <property type="project" value="UniProtKB-KW"/>
</dbReference>
<proteinExistence type="predicted"/>
<dbReference type="GO" id="GO:0009007">
    <property type="term" value="F:site-specific DNA-methyltransferase (adenine-specific) activity"/>
    <property type="evidence" value="ECO:0007669"/>
    <property type="project" value="UniProtKB-EC"/>
</dbReference>
<evidence type="ECO:0000256" key="3">
    <source>
        <dbReference type="ARBA" id="ARBA00022679"/>
    </source>
</evidence>
<comment type="catalytic activity">
    <reaction evidence="5">
        <text>a 2'-deoxyadenosine in DNA + S-adenosyl-L-methionine = an N(6)-methyl-2'-deoxyadenosine in DNA + S-adenosyl-L-homocysteine + H(+)</text>
        <dbReference type="Rhea" id="RHEA:15197"/>
        <dbReference type="Rhea" id="RHEA-COMP:12418"/>
        <dbReference type="Rhea" id="RHEA-COMP:12419"/>
        <dbReference type="ChEBI" id="CHEBI:15378"/>
        <dbReference type="ChEBI" id="CHEBI:57856"/>
        <dbReference type="ChEBI" id="CHEBI:59789"/>
        <dbReference type="ChEBI" id="CHEBI:90615"/>
        <dbReference type="ChEBI" id="CHEBI:90616"/>
        <dbReference type="EC" id="2.1.1.72"/>
    </reaction>
</comment>
<dbReference type="InterPro" id="IPR050953">
    <property type="entry name" value="N4_N6_ade-DNA_methylase"/>
</dbReference>
<dbReference type="AlphaFoldDB" id="A0A2S5E9I1"/>
<dbReference type="GO" id="GO:0003676">
    <property type="term" value="F:nucleic acid binding"/>
    <property type="evidence" value="ECO:0007669"/>
    <property type="project" value="InterPro"/>
</dbReference>
<keyword evidence="3" id="KW-0808">Transferase</keyword>
<accession>A0A2S5E9I1</accession>
<dbReference type="Pfam" id="PF07669">
    <property type="entry name" value="Eco57I"/>
    <property type="match status" value="1"/>
</dbReference>
<evidence type="ECO:0000313" key="7">
    <source>
        <dbReference type="EMBL" id="POZ89705.1"/>
    </source>
</evidence>
<dbReference type="EC" id="2.1.1.72" evidence="1"/>
<dbReference type="PANTHER" id="PTHR33841:SF1">
    <property type="entry name" value="DNA METHYLTRANSFERASE A"/>
    <property type="match status" value="1"/>
</dbReference>
<dbReference type="InterPro" id="IPR002052">
    <property type="entry name" value="DNA_methylase_N6_adenine_CS"/>
</dbReference>
<feature type="domain" description="Type II methyltransferase M.TaqI-like" evidence="6">
    <location>
        <begin position="219"/>
        <end position="404"/>
    </location>
</feature>
<dbReference type="EMBL" id="JALY01000277">
    <property type="protein sequence ID" value="POZ89705.1"/>
    <property type="molecule type" value="Genomic_DNA"/>
</dbReference>
<dbReference type="PRINTS" id="PR00507">
    <property type="entry name" value="N12N6MTFRASE"/>
</dbReference>
<dbReference type="Proteomes" id="UP000236950">
    <property type="component" value="Unassembled WGS sequence"/>
</dbReference>
<evidence type="ECO:0000256" key="4">
    <source>
        <dbReference type="ARBA" id="ARBA00022691"/>
    </source>
</evidence>
<protein>
    <recommendedName>
        <fullName evidence="1">site-specific DNA-methyltransferase (adenine-specific)</fullName>
        <ecNumber evidence="1">2.1.1.72</ecNumber>
    </recommendedName>
</protein>
<sequence length="939" mass="108583">MNRSVKKMALGLKSILQREVINGEDSLTADEESVLLDVFLSFIVLRVLQAKGNSLKTDMDGLDSDLLGDYFSGVQLLNRDFDCCYLVDKIKSKITRETIEKVRDLFQSVKDEDWKKEEIISWSYQYFNEASLTASKDLKDKNGAISQFYTPKWIVDYLVENTLGKYYTDEKGVDIEDVKIIDPACGCGNFVIGVYDKLKEMYQNRGYDDALIPKLIITKNLYGIDIDENAVEITNLLLRLKALEDGACEKIETNIVAVPEESSLTANEDGQNEYLKKFEKTGSLMRTEDVLSLKSGIDDERLKKALDVLTLKYDIVLTNPPYLDSSDYDFELKRYINEDYSEFKKNLYACFIKKSYELVKTDGFVGMITPQTFMFIASYEKTRRFILDNFQIERLVHFGLGGVFDNALVDTAMFVLRKSEASLTASEEGSLGEYINLTAFNGKGSKKKALFSIWEDSLTASEEKKREDYISKYVFRVDKMVFTKVPRFPFIYWVNSDVVRTFENEPLDKFADARQGIATGDNKRFLRYFWEVRREDISFDHIKNSKKWVPYAKGGPYNKWYGNLWWVIAFDEENYNLLSKMGNYLPNRKYYFKKGITYTMTTSKGATFRYLPSGFLFDCKGSSLFFSKDEDIFRFLGLLNSSLFSYLESFIAGSVDLEVGDLKKLPVPQGLFEDSGKAQALEALARLNVAIKKQNTEIYPNELHFNEESIDSVSKFYGFIESKNALDTFLLLSEGLIDVLVMKLYSLKERNFEEIYKTVGIPAAFFPLAGGKGVKGLPPLKELLKHQYLYEFGLRQAELTKIEKLIGEFYNNKIKTLSHLLPFDEGITNYHRREPYDNYVERKAEESFQNPVTVYNNMGSQEEILKKLGFITIDNGIQRYLLNGDTGFIPFGFSIDEENRLLSTLFKERFELERIVEKELRDYVFKDYLKLHKKFYKDR</sequence>
<evidence type="ECO:0000259" key="6">
    <source>
        <dbReference type="Pfam" id="PF07669"/>
    </source>
</evidence>
<organism evidence="7 8">
    <name type="scientific">Petrotoga halophila DSM 16923</name>
    <dbReference type="NCBI Taxonomy" id="1122953"/>
    <lineage>
        <taxon>Bacteria</taxon>
        <taxon>Thermotogati</taxon>
        <taxon>Thermotogota</taxon>
        <taxon>Thermotogae</taxon>
        <taxon>Petrotogales</taxon>
        <taxon>Petrotogaceae</taxon>
        <taxon>Petrotoga</taxon>
    </lineage>
</organism>
<keyword evidence="8" id="KW-1185">Reference proteome</keyword>
<reference evidence="7 8" key="1">
    <citation type="submission" date="2014-01" db="EMBL/GenBank/DDBJ databases">
        <title>Comparative genomics of Petrotoga.</title>
        <authorList>
            <person name="Chow K."/>
            <person name="Charchuk R."/>
            <person name="Nesbo C.L."/>
        </authorList>
    </citation>
    <scope>NUCLEOTIDE SEQUENCE [LARGE SCALE GENOMIC DNA]</scope>
    <source>
        <strain evidence="7 8">DSM 16923</strain>
    </source>
</reference>
<gene>
    <name evidence="7" type="ORF">AA81_12725</name>
</gene>
<dbReference type="SUPFAM" id="SSF53335">
    <property type="entry name" value="S-adenosyl-L-methionine-dependent methyltransferases"/>
    <property type="match status" value="1"/>
</dbReference>
<name>A0A2S5E9I1_9BACT</name>
<dbReference type="InterPro" id="IPR011639">
    <property type="entry name" value="MethylTrfase_TaqI-like_dom"/>
</dbReference>
<dbReference type="Gene3D" id="3.40.50.150">
    <property type="entry name" value="Vaccinia Virus protein VP39"/>
    <property type="match status" value="1"/>
</dbReference>
<comment type="caution">
    <text evidence="7">The sequence shown here is derived from an EMBL/GenBank/DDBJ whole genome shotgun (WGS) entry which is preliminary data.</text>
</comment>
<keyword evidence="2" id="KW-0489">Methyltransferase</keyword>